<comment type="similarity">
    <text evidence="1">Belongs to the 'GDSL' lipolytic enzyme family.</text>
</comment>
<dbReference type="PANTHER" id="PTHR45642">
    <property type="entry name" value="GDSL ESTERASE/LIPASE EXL3"/>
    <property type="match status" value="1"/>
</dbReference>
<keyword evidence="3" id="KW-1185">Reference proteome</keyword>
<sequence>MYIHIIRDLQSRKERKKKRKMELGSFFRPAAVVLSLVLVQLLEAQALNQNRSRVVPALLVFGDSLVDPGNNNVLPTVARSNFPPYGRDFVGHKATGRFSNGKIATDVIVSELGIKEYLPAYLDPELKPQDLLTGVSFGSAGTGYDTLTATTFVSSFPFSHMLHFLYFFTLKKMTPRAARLNQNCYILWSVLQFSKVVKVLFQSVLSIWDQLELFMEYKEKLKAIAGEGRAARIISESLYIVCAGNNDVVITYFGPTSPYRKMQYDFSSYASFLVQTASSFLEELYHLGARRIGVLGLPPLGCLPSQRTMAGGKQRECVASFNEASKEYNSKLYKELKMLGTKLPGTKMVYIDFYTPAYEIFHDPIKYGFEQASTGCCGTGIFEYAILCNDLSPHTCTDTSKYVFFDSYHPTQRVYEIFLPKAFQEYLPHLI</sequence>
<dbReference type="Proteomes" id="UP000283530">
    <property type="component" value="Unassembled WGS sequence"/>
</dbReference>
<dbReference type="STRING" id="337451.A0A3S3NCD3"/>
<dbReference type="InterPro" id="IPR036514">
    <property type="entry name" value="SGNH_hydro_sf"/>
</dbReference>
<dbReference type="InterPro" id="IPR050592">
    <property type="entry name" value="GDSL_lipolytic_enzyme"/>
</dbReference>
<dbReference type="Pfam" id="PF00657">
    <property type="entry name" value="Lipase_GDSL"/>
    <property type="match status" value="1"/>
</dbReference>
<gene>
    <name evidence="2" type="ORF">CKAN_02155300</name>
</gene>
<reference evidence="2 3" key="1">
    <citation type="journal article" date="2019" name="Nat. Plants">
        <title>Stout camphor tree genome fills gaps in understanding of flowering plant genome evolution.</title>
        <authorList>
            <person name="Chaw S.M."/>
            <person name="Liu Y.C."/>
            <person name="Wu Y.W."/>
            <person name="Wang H.Y."/>
            <person name="Lin C.I."/>
            <person name="Wu C.S."/>
            <person name="Ke H.M."/>
            <person name="Chang L.Y."/>
            <person name="Hsu C.Y."/>
            <person name="Yang H.T."/>
            <person name="Sudianto E."/>
            <person name="Hsu M.H."/>
            <person name="Wu K.P."/>
            <person name="Wang L.N."/>
            <person name="Leebens-Mack J.H."/>
            <person name="Tsai I.J."/>
        </authorList>
    </citation>
    <scope>NUCLEOTIDE SEQUENCE [LARGE SCALE GENOMIC DNA]</scope>
    <source>
        <strain evidence="3">cv. Chaw 1501</strain>
        <tissue evidence="2">Young leaves</tissue>
    </source>
</reference>
<evidence type="ECO:0000313" key="2">
    <source>
        <dbReference type="EMBL" id="RWR92343.1"/>
    </source>
</evidence>
<dbReference type="FunFam" id="3.40.50.1110:FF:000003">
    <property type="entry name" value="GDSL esterase/lipase APG"/>
    <property type="match status" value="1"/>
</dbReference>
<dbReference type="PANTHER" id="PTHR45642:SF95">
    <property type="entry name" value="GDSL-LIKE LIPASE_ACYLHYDROLASE FAMILY PROTEIN, EXPRESSED"/>
    <property type="match status" value="1"/>
</dbReference>
<dbReference type="EMBL" id="QPKB01000009">
    <property type="protein sequence ID" value="RWR92343.1"/>
    <property type="molecule type" value="Genomic_DNA"/>
</dbReference>
<dbReference type="AlphaFoldDB" id="A0A3S3NCD3"/>
<comment type="caution">
    <text evidence="2">The sequence shown here is derived from an EMBL/GenBank/DDBJ whole genome shotgun (WGS) entry which is preliminary data.</text>
</comment>
<organism evidence="2 3">
    <name type="scientific">Cinnamomum micranthum f. kanehirae</name>
    <dbReference type="NCBI Taxonomy" id="337451"/>
    <lineage>
        <taxon>Eukaryota</taxon>
        <taxon>Viridiplantae</taxon>
        <taxon>Streptophyta</taxon>
        <taxon>Embryophyta</taxon>
        <taxon>Tracheophyta</taxon>
        <taxon>Spermatophyta</taxon>
        <taxon>Magnoliopsida</taxon>
        <taxon>Magnoliidae</taxon>
        <taxon>Laurales</taxon>
        <taxon>Lauraceae</taxon>
        <taxon>Cinnamomum</taxon>
    </lineage>
</organism>
<evidence type="ECO:0000313" key="3">
    <source>
        <dbReference type="Proteomes" id="UP000283530"/>
    </source>
</evidence>
<dbReference type="InterPro" id="IPR001087">
    <property type="entry name" value="GDSL"/>
</dbReference>
<dbReference type="GO" id="GO:0016788">
    <property type="term" value="F:hydrolase activity, acting on ester bonds"/>
    <property type="evidence" value="ECO:0007669"/>
    <property type="project" value="InterPro"/>
</dbReference>
<accession>A0A3S3NCD3</accession>
<name>A0A3S3NCD3_9MAGN</name>
<dbReference type="InterPro" id="IPR035669">
    <property type="entry name" value="SGNH_plant_lipase-like"/>
</dbReference>
<dbReference type="Gene3D" id="3.40.50.1110">
    <property type="entry name" value="SGNH hydrolase"/>
    <property type="match status" value="1"/>
</dbReference>
<protein>
    <submittedName>
        <fullName evidence="2">GDSL esterase/lipase EXL3-like protein</fullName>
    </submittedName>
</protein>
<evidence type="ECO:0000256" key="1">
    <source>
        <dbReference type="ARBA" id="ARBA00008668"/>
    </source>
</evidence>
<dbReference type="CDD" id="cd01837">
    <property type="entry name" value="SGNH_plant_lipase_like"/>
    <property type="match status" value="1"/>
</dbReference>
<dbReference type="OrthoDB" id="10330124at2759"/>
<proteinExistence type="inferred from homology"/>